<reference evidence="1" key="1">
    <citation type="submission" date="2021-05" db="EMBL/GenBank/DDBJ databases">
        <authorList>
            <person name="Stam R."/>
        </authorList>
    </citation>
    <scope>NUCLEOTIDE SEQUENCE</scope>
    <source>
        <strain evidence="1">CS162</strain>
    </source>
</reference>
<sequence>MYVRTDCSSCEHKRWEDNWSSKLERARTFLAELIEKHMPGVNEISALVKELDDLYYMASWDARNMASHAFKKSVARVDISDHSIARSPLTQEVRPEDVVDPKEKEKKWTDMVENDYDGDYIASTDPIHPVSTDYSHPLDDDDGSWILQHISPGATEISGDGEVALDFDQDGWSWNNDDSENSVSMIAACQEEDTMPTVDSNHLITWEPEAEMSSMATDITMDGLSIREKLEKEQIELIIEAFWTVVDKSTDTDQQLQPCPLRLPYKSTHQYSG</sequence>
<accession>A0A8J2I7M1</accession>
<protein>
    <submittedName>
        <fullName evidence="1">Uncharacterized protein</fullName>
    </submittedName>
</protein>
<dbReference type="RefSeq" id="XP_043172755.1">
    <property type="nucleotide sequence ID" value="XM_043316820.1"/>
</dbReference>
<evidence type="ECO:0000313" key="1">
    <source>
        <dbReference type="EMBL" id="CAG5179362.1"/>
    </source>
</evidence>
<dbReference type="AlphaFoldDB" id="A0A8J2I7M1"/>
<name>A0A8J2I7M1_9PLEO</name>
<gene>
    <name evidence="1" type="ORF">ALTATR162_LOCUS9187</name>
</gene>
<dbReference type="Proteomes" id="UP000676310">
    <property type="component" value="Unassembled WGS sequence"/>
</dbReference>
<dbReference type="OrthoDB" id="3933435at2759"/>
<dbReference type="EMBL" id="CAJRGZ010000023">
    <property type="protein sequence ID" value="CAG5179362.1"/>
    <property type="molecule type" value="Genomic_DNA"/>
</dbReference>
<evidence type="ECO:0000313" key="2">
    <source>
        <dbReference type="Proteomes" id="UP000676310"/>
    </source>
</evidence>
<dbReference type="GeneID" id="67021380"/>
<keyword evidence="2" id="KW-1185">Reference proteome</keyword>
<organism evidence="1 2">
    <name type="scientific">Alternaria atra</name>
    <dbReference type="NCBI Taxonomy" id="119953"/>
    <lineage>
        <taxon>Eukaryota</taxon>
        <taxon>Fungi</taxon>
        <taxon>Dikarya</taxon>
        <taxon>Ascomycota</taxon>
        <taxon>Pezizomycotina</taxon>
        <taxon>Dothideomycetes</taxon>
        <taxon>Pleosporomycetidae</taxon>
        <taxon>Pleosporales</taxon>
        <taxon>Pleosporineae</taxon>
        <taxon>Pleosporaceae</taxon>
        <taxon>Alternaria</taxon>
        <taxon>Alternaria sect. Ulocladioides</taxon>
    </lineage>
</organism>
<proteinExistence type="predicted"/>
<comment type="caution">
    <text evidence="1">The sequence shown here is derived from an EMBL/GenBank/DDBJ whole genome shotgun (WGS) entry which is preliminary data.</text>
</comment>